<evidence type="ECO:0000313" key="4">
    <source>
        <dbReference type="EMBL" id="RIX50254.1"/>
    </source>
</evidence>
<gene>
    <name evidence="4" type="ORF">D3P08_20595</name>
</gene>
<dbReference type="AlphaFoldDB" id="A0A3A1UPH0"/>
<sequence length="466" mass="52222">MYSVSKVIVAACLIGAMLIAGCSKNDEPDAEKPTISESPTPEQLSSANEDKQLQEPDQLESFLAEWEKLPPIPSTITEFIEYPVGRFKGIEEVEGNAEVEAFLAELPVLPVDASTRDVELYFTYIYSLFKPDLPDPRDISVEYDKSLPDGADPITPELQKDAYNVEIVLDASGSMAETIDGQTRMELAKEAIAAFLSSLPEGANVGLRVYGHKGTGSNKDRELSCAANELVYEVKPYDRPELDDALDSFKPAGWTPLSKAIELANSDLSEFEGDNNRNILYIVSDGIETCGGDPVRSAELLKQSDVNPIVNIIGFDVDDEGQKQLKEVAEAAGGTYTDVNNQDELKAQFEQSREEALKWHNWYLESRGKALETRGDHFDQIIDWRDEFTDKMNVSYGAYLDSINFLSGADKINGDQRDVMLDYYGQLRDHEMDEYERVSDELFELQDLEFEEAYKRIEEIFGSKQQ</sequence>
<dbReference type="RefSeq" id="WP_119602003.1">
    <property type="nucleotide sequence ID" value="NZ_QXQA01000015.1"/>
</dbReference>
<dbReference type="SMART" id="SM00327">
    <property type="entry name" value="VWA"/>
    <property type="match status" value="1"/>
</dbReference>
<feature type="compositionally biased region" description="Polar residues" evidence="1">
    <location>
        <begin position="35"/>
        <end position="47"/>
    </location>
</feature>
<feature type="region of interest" description="Disordered" evidence="1">
    <location>
        <begin position="25"/>
        <end position="53"/>
    </location>
</feature>
<feature type="chain" id="PRO_5017206837" evidence="2">
    <location>
        <begin position="26"/>
        <end position="466"/>
    </location>
</feature>
<dbReference type="PROSITE" id="PS50234">
    <property type="entry name" value="VWFA"/>
    <property type="match status" value="1"/>
</dbReference>
<keyword evidence="5" id="KW-1185">Reference proteome</keyword>
<proteinExistence type="predicted"/>
<dbReference type="OrthoDB" id="9783818at2"/>
<feature type="signal peptide" evidence="2">
    <location>
        <begin position="1"/>
        <end position="25"/>
    </location>
</feature>
<dbReference type="Pfam" id="PF00092">
    <property type="entry name" value="VWA"/>
    <property type="match status" value="1"/>
</dbReference>
<keyword evidence="2" id="KW-0732">Signal</keyword>
<feature type="compositionally biased region" description="Basic and acidic residues" evidence="1">
    <location>
        <begin position="25"/>
        <end position="34"/>
    </location>
</feature>
<accession>A0A3A1UPH0</accession>
<comment type="caution">
    <text evidence="4">The sequence shown here is derived from an EMBL/GenBank/DDBJ whole genome shotgun (WGS) entry which is preliminary data.</text>
</comment>
<dbReference type="SUPFAM" id="SSF53300">
    <property type="entry name" value="vWA-like"/>
    <property type="match status" value="1"/>
</dbReference>
<reference evidence="4 5" key="1">
    <citation type="submission" date="2018-09" db="EMBL/GenBank/DDBJ databases">
        <title>Paenibacillus aracenensis nov. sp. isolated from a cave in southern Spain.</title>
        <authorList>
            <person name="Jurado V."/>
            <person name="Gutierrez-Patricio S."/>
            <person name="Gonzalez-Pimentel J.L."/>
            <person name="Miller A.Z."/>
            <person name="Laiz L."/>
            <person name="Saiz-Jimenez C."/>
        </authorList>
    </citation>
    <scope>NUCLEOTIDE SEQUENCE [LARGE SCALE GENOMIC DNA]</scope>
    <source>
        <strain evidence="4 5">DSM 22867</strain>
    </source>
</reference>
<dbReference type="Gene3D" id="3.40.50.410">
    <property type="entry name" value="von Willebrand factor, type A domain"/>
    <property type="match status" value="1"/>
</dbReference>
<organism evidence="4 5">
    <name type="scientific">Paenibacillus nanensis</name>
    <dbReference type="NCBI Taxonomy" id="393251"/>
    <lineage>
        <taxon>Bacteria</taxon>
        <taxon>Bacillati</taxon>
        <taxon>Bacillota</taxon>
        <taxon>Bacilli</taxon>
        <taxon>Bacillales</taxon>
        <taxon>Paenibacillaceae</taxon>
        <taxon>Paenibacillus</taxon>
    </lineage>
</organism>
<dbReference type="Proteomes" id="UP000266482">
    <property type="component" value="Unassembled WGS sequence"/>
</dbReference>
<feature type="domain" description="VWFA" evidence="3">
    <location>
        <begin position="164"/>
        <end position="357"/>
    </location>
</feature>
<evidence type="ECO:0000256" key="1">
    <source>
        <dbReference type="SAM" id="MobiDB-lite"/>
    </source>
</evidence>
<name>A0A3A1UPH0_9BACL</name>
<protein>
    <submittedName>
        <fullName evidence="4">VWA domain-containing protein</fullName>
    </submittedName>
</protein>
<dbReference type="EMBL" id="QXQA01000015">
    <property type="protein sequence ID" value="RIX50254.1"/>
    <property type="molecule type" value="Genomic_DNA"/>
</dbReference>
<evidence type="ECO:0000313" key="5">
    <source>
        <dbReference type="Proteomes" id="UP000266482"/>
    </source>
</evidence>
<dbReference type="InterPro" id="IPR036465">
    <property type="entry name" value="vWFA_dom_sf"/>
</dbReference>
<evidence type="ECO:0000256" key="2">
    <source>
        <dbReference type="SAM" id="SignalP"/>
    </source>
</evidence>
<dbReference type="InterPro" id="IPR002035">
    <property type="entry name" value="VWF_A"/>
</dbReference>
<evidence type="ECO:0000259" key="3">
    <source>
        <dbReference type="PROSITE" id="PS50234"/>
    </source>
</evidence>
<dbReference type="PROSITE" id="PS51257">
    <property type="entry name" value="PROKAR_LIPOPROTEIN"/>
    <property type="match status" value="1"/>
</dbReference>